<dbReference type="Proteomes" id="UP000305067">
    <property type="component" value="Unassembled WGS sequence"/>
</dbReference>
<dbReference type="AlphaFoldDB" id="A0A5C3Q569"/>
<evidence type="ECO:0000256" key="1">
    <source>
        <dbReference type="SAM" id="MobiDB-lite"/>
    </source>
</evidence>
<keyword evidence="2" id="KW-0472">Membrane</keyword>
<name>A0A5C3Q569_9AGAR</name>
<feature type="compositionally biased region" description="Polar residues" evidence="1">
    <location>
        <begin position="89"/>
        <end position="116"/>
    </location>
</feature>
<organism evidence="3 4">
    <name type="scientific">Pterulicium gracile</name>
    <dbReference type="NCBI Taxonomy" id="1884261"/>
    <lineage>
        <taxon>Eukaryota</taxon>
        <taxon>Fungi</taxon>
        <taxon>Dikarya</taxon>
        <taxon>Basidiomycota</taxon>
        <taxon>Agaricomycotina</taxon>
        <taxon>Agaricomycetes</taxon>
        <taxon>Agaricomycetidae</taxon>
        <taxon>Agaricales</taxon>
        <taxon>Pleurotineae</taxon>
        <taxon>Pterulaceae</taxon>
        <taxon>Pterulicium</taxon>
    </lineage>
</organism>
<feature type="region of interest" description="Disordered" evidence="1">
    <location>
        <begin position="67"/>
        <end position="241"/>
    </location>
</feature>
<sequence>MNTPCSTLRTLLYASALCYSPVMAQIGQRKRTNTNRIIAGVVVAVAAVLFLVFLYFYLRHRRRRAPGLAHGSTTNGPTKVESHQLERPSPQTTNTFHASNTPYTKPHQNQQSSQPQDFGGYAGGTLGYDNNAASGAPHSDSTPYPPPSNQPYAPPAHPPPPSAREEQIPPSILKISEAGDGAGHESAHAPPPYSGPTSDSRQAEGSKSESAARPTYEPPNTPPPVATTSHHDDFVGGFRPH</sequence>
<keyword evidence="4" id="KW-1185">Reference proteome</keyword>
<evidence type="ECO:0000313" key="3">
    <source>
        <dbReference type="EMBL" id="TFK96676.1"/>
    </source>
</evidence>
<dbReference type="EMBL" id="ML178856">
    <property type="protein sequence ID" value="TFK96676.1"/>
    <property type="molecule type" value="Genomic_DNA"/>
</dbReference>
<gene>
    <name evidence="3" type="ORF">BDV98DRAFT_575679</name>
</gene>
<feature type="compositionally biased region" description="Pro residues" evidence="1">
    <location>
        <begin position="216"/>
        <end position="225"/>
    </location>
</feature>
<feature type="compositionally biased region" description="Pro residues" evidence="1">
    <location>
        <begin position="143"/>
        <end position="162"/>
    </location>
</feature>
<protein>
    <submittedName>
        <fullName evidence="3">Uncharacterized protein</fullName>
    </submittedName>
</protein>
<accession>A0A5C3Q569</accession>
<feature type="transmembrane region" description="Helical" evidence="2">
    <location>
        <begin position="34"/>
        <end position="58"/>
    </location>
</feature>
<evidence type="ECO:0000313" key="4">
    <source>
        <dbReference type="Proteomes" id="UP000305067"/>
    </source>
</evidence>
<keyword evidence="2" id="KW-1133">Transmembrane helix</keyword>
<reference evidence="3 4" key="1">
    <citation type="journal article" date="2019" name="Nat. Ecol. Evol.">
        <title>Megaphylogeny resolves global patterns of mushroom evolution.</title>
        <authorList>
            <person name="Varga T."/>
            <person name="Krizsan K."/>
            <person name="Foldi C."/>
            <person name="Dima B."/>
            <person name="Sanchez-Garcia M."/>
            <person name="Sanchez-Ramirez S."/>
            <person name="Szollosi G.J."/>
            <person name="Szarkandi J.G."/>
            <person name="Papp V."/>
            <person name="Albert L."/>
            <person name="Andreopoulos W."/>
            <person name="Angelini C."/>
            <person name="Antonin V."/>
            <person name="Barry K.W."/>
            <person name="Bougher N.L."/>
            <person name="Buchanan P."/>
            <person name="Buyck B."/>
            <person name="Bense V."/>
            <person name="Catcheside P."/>
            <person name="Chovatia M."/>
            <person name="Cooper J."/>
            <person name="Damon W."/>
            <person name="Desjardin D."/>
            <person name="Finy P."/>
            <person name="Geml J."/>
            <person name="Haridas S."/>
            <person name="Hughes K."/>
            <person name="Justo A."/>
            <person name="Karasinski D."/>
            <person name="Kautmanova I."/>
            <person name="Kiss B."/>
            <person name="Kocsube S."/>
            <person name="Kotiranta H."/>
            <person name="LaButti K.M."/>
            <person name="Lechner B.E."/>
            <person name="Liimatainen K."/>
            <person name="Lipzen A."/>
            <person name="Lukacs Z."/>
            <person name="Mihaltcheva S."/>
            <person name="Morgado L.N."/>
            <person name="Niskanen T."/>
            <person name="Noordeloos M.E."/>
            <person name="Ohm R.A."/>
            <person name="Ortiz-Santana B."/>
            <person name="Ovrebo C."/>
            <person name="Racz N."/>
            <person name="Riley R."/>
            <person name="Savchenko A."/>
            <person name="Shiryaev A."/>
            <person name="Soop K."/>
            <person name="Spirin V."/>
            <person name="Szebenyi C."/>
            <person name="Tomsovsky M."/>
            <person name="Tulloss R.E."/>
            <person name="Uehling J."/>
            <person name="Grigoriev I.V."/>
            <person name="Vagvolgyi C."/>
            <person name="Papp T."/>
            <person name="Martin F.M."/>
            <person name="Miettinen O."/>
            <person name="Hibbett D.S."/>
            <person name="Nagy L.G."/>
        </authorList>
    </citation>
    <scope>NUCLEOTIDE SEQUENCE [LARGE SCALE GENOMIC DNA]</scope>
    <source>
        <strain evidence="3 4">CBS 309.79</strain>
    </source>
</reference>
<proteinExistence type="predicted"/>
<keyword evidence="2" id="KW-0812">Transmembrane</keyword>
<evidence type="ECO:0000256" key="2">
    <source>
        <dbReference type="SAM" id="Phobius"/>
    </source>
</evidence>